<evidence type="ECO:0000313" key="1">
    <source>
        <dbReference type="EMBL" id="PIP56329.1"/>
    </source>
</evidence>
<dbReference type="InterPro" id="IPR036388">
    <property type="entry name" value="WH-like_DNA-bd_sf"/>
</dbReference>
<organism evidence="1 2">
    <name type="scientific">candidate division WWE3 bacterium CG22_combo_CG10-13_8_21_14_all_39_12</name>
    <dbReference type="NCBI Taxonomy" id="1975094"/>
    <lineage>
        <taxon>Bacteria</taxon>
        <taxon>Katanobacteria</taxon>
    </lineage>
</organism>
<dbReference type="EMBL" id="PCSU01000062">
    <property type="protein sequence ID" value="PIP56329.1"/>
    <property type="molecule type" value="Genomic_DNA"/>
</dbReference>
<reference evidence="1 2" key="1">
    <citation type="submission" date="2017-09" db="EMBL/GenBank/DDBJ databases">
        <title>Depth-based differentiation of microbial function through sediment-hosted aquifers and enrichment of novel symbionts in the deep terrestrial subsurface.</title>
        <authorList>
            <person name="Probst A.J."/>
            <person name="Ladd B."/>
            <person name="Jarett J.K."/>
            <person name="Geller-Mcgrath D.E."/>
            <person name="Sieber C.M."/>
            <person name="Emerson J.B."/>
            <person name="Anantharaman K."/>
            <person name="Thomas B.C."/>
            <person name="Malmstrom R."/>
            <person name="Stieglmeier M."/>
            <person name="Klingl A."/>
            <person name="Woyke T."/>
            <person name="Ryan C.M."/>
            <person name="Banfield J.F."/>
        </authorList>
    </citation>
    <scope>NUCLEOTIDE SEQUENCE [LARGE SCALE GENOMIC DNA]</scope>
    <source>
        <strain evidence="1">CG22_combo_CG10-13_8_21_14_all_39_12</strain>
    </source>
</reference>
<proteinExistence type="predicted"/>
<dbReference type="Gene3D" id="1.10.10.10">
    <property type="entry name" value="Winged helix-like DNA-binding domain superfamily/Winged helix DNA-binding domain"/>
    <property type="match status" value="1"/>
</dbReference>
<evidence type="ECO:0008006" key="3">
    <source>
        <dbReference type="Google" id="ProtNLM"/>
    </source>
</evidence>
<dbReference type="SUPFAM" id="SSF46785">
    <property type="entry name" value="Winged helix' DNA-binding domain"/>
    <property type="match status" value="1"/>
</dbReference>
<dbReference type="Proteomes" id="UP000228495">
    <property type="component" value="Unassembled WGS sequence"/>
</dbReference>
<dbReference type="InterPro" id="IPR036390">
    <property type="entry name" value="WH_DNA-bd_sf"/>
</dbReference>
<name>A0A2H0BFH8_UNCKA</name>
<dbReference type="InterPro" id="IPR043519">
    <property type="entry name" value="NT_sf"/>
</dbReference>
<evidence type="ECO:0000313" key="2">
    <source>
        <dbReference type="Proteomes" id="UP000228495"/>
    </source>
</evidence>
<dbReference type="Gene3D" id="3.30.460.10">
    <property type="entry name" value="Beta Polymerase, domain 2"/>
    <property type="match status" value="1"/>
</dbReference>
<dbReference type="AlphaFoldDB" id="A0A2H0BFH8"/>
<accession>A0A2H0BFH8</accession>
<protein>
    <recommendedName>
        <fullName evidence="3">HTH arsR-type domain-containing protein</fullName>
    </recommendedName>
</protein>
<gene>
    <name evidence="1" type="ORF">COX05_03615</name>
</gene>
<sequence length="198" mass="23045">MEFRLQKELLDLFTSRVRLKVLQIFVPQPEKMFYVREVTRMTDEEVNAVRRELERLLAIGLLRTEKRANRLYYQVRTDFLYYNELLRIVGKTSGLAYELSSKISELGKPKYIMLATAFVRGRVSGTNDIDLVVVGNVDLDALQSIVREYETAVEREVNYTVMTEDEFAFRKDRGDAFVASLLSQPQIILVGDELELYK</sequence>
<comment type="caution">
    <text evidence="1">The sequence shown here is derived from an EMBL/GenBank/DDBJ whole genome shotgun (WGS) entry which is preliminary data.</text>
</comment>